<feature type="transmembrane region" description="Helical" evidence="4">
    <location>
        <begin position="314"/>
        <end position="337"/>
    </location>
</feature>
<dbReference type="NCBIfam" id="TIGR02481">
    <property type="entry name" value="hemeryth_dom"/>
    <property type="match status" value="1"/>
</dbReference>
<reference evidence="6 7" key="1">
    <citation type="journal article" date="2020" name="mSystems">
        <title>Defining Genomic and Predicted Metabolic Features of the Acetobacterium Genus.</title>
        <authorList>
            <person name="Ross D.E."/>
            <person name="Marshall C.W."/>
            <person name="Gulliver D."/>
            <person name="May H.D."/>
            <person name="Norman R.S."/>
        </authorList>
    </citation>
    <scope>NUCLEOTIDE SEQUENCE [LARGE SCALE GENOMIC DNA]</scope>
    <source>
        <strain evidence="6 7">DSM 8238</strain>
    </source>
</reference>
<dbReference type="PANTHER" id="PTHR45138:SF9">
    <property type="entry name" value="DIGUANYLATE CYCLASE DGCM-RELATED"/>
    <property type="match status" value="1"/>
</dbReference>
<feature type="transmembrane region" description="Helical" evidence="4">
    <location>
        <begin position="7"/>
        <end position="28"/>
    </location>
</feature>
<dbReference type="InterPro" id="IPR035938">
    <property type="entry name" value="Hemerythrin-like_sf"/>
</dbReference>
<dbReference type="Proteomes" id="UP000603234">
    <property type="component" value="Unassembled WGS sequence"/>
</dbReference>
<dbReference type="PROSITE" id="PS50887">
    <property type="entry name" value="GGDEF"/>
    <property type="match status" value="1"/>
</dbReference>
<keyword evidence="2" id="KW-0479">Metal-binding</keyword>
<dbReference type="InterPro" id="IPR012827">
    <property type="entry name" value="Hemerythrin_metal-bd"/>
</dbReference>
<organism evidence="6 7">
    <name type="scientific">Acetobacterium fimetarium</name>
    <dbReference type="NCBI Taxonomy" id="52691"/>
    <lineage>
        <taxon>Bacteria</taxon>
        <taxon>Bacillati</taxon>
        <taxon>Bacillota</taxon>
        <taxon>Clostridia</taxon>
        <taxon>Eubacteriales</taxon>
        <taxon>Eubacteriaceae</taxon>
        <taxon>Acetobacterium</taxon>
    </lineage>
</organism>
<dbReference type="InterPro" id="IPR050469">
    <property type="entry name" value="Diguanylate_Cyclase"/>
</dbReference>
<dbReference type="CDD" id="cd01949">
    <property type="entry name" value="GGDEF"/>
    <property type="match status" value="1"/>
</dbReference>
<gene>
    <name evidence="6" type="ORF">GH808_00410</name>
</gene>
<dbReference type="InterPro" id="IPR012312">
    <property type="entry name" value="Hemerythrin-like"/>
</dbReference>
<evidence type="ECO:0000313" key="7">
    <source>
        <dbReference type="Proteomes" id="UP000603234"/>
    </source>
</evidence>
<keyword evidence="4" id="KW-0472">Membrane</keyword>
<dbReference type="PANTHER" id="PTHR45138">
    <property type="entry name" value="REGULATORY COMPONENTS OF SENSORY TRANSDUCTION SYSTEM"/>
    <property type="match status" value="1"/>
</dbReference>
<dbReference type="NCBIfam" id="TIGR00254">
    <property type="entry name" value="GGDEF"/>
    <property type="match status" value="1"/>
</dbReference>
<comment type="similarity">
    <text evidence="1">Belongs to the hemerythrin family.</text>
</comment>
<dbReference type="InterPro" id="IPR029787">
    <property type="entry name" value="Nucleotide_cyclase"/>
</dbReference>
<evidence type="ECO:0000256" key="1">
    <source>
        <dbReference type="ARBA" id="ARBA00010587"/>
    </source>
</evidence>
<comment type="caution">
    <text evidence="6">The sequence shown here is derived from an EMBL/GenBank/DDBJ whole genome shotgun (WGS) entry which is preliminary data.</text>
</comment>
<protein>
    <submittedName>
        <fullName evidence="6">Diguanylate cyclase</fullName>
    </submittedName>
</protein>
<evidence type="ECO:0000256" key="2">
    <source>
        <dbReference type="ARBA" id="ARBA00022723"/>
    </source>
</evidence>
<dbReference type="Pfam" id="PF01814">
    <property type="entry name" value="Hemerythrin"/>
    <property type="match status" value="1"/>
</dbReference>
<evidence type="ECO:0000259" key="5">
    <source>
        <dbReference type="PROSITE" id="PS50887"/>
    </source>
</evidence>
<sequence length="666" mass="75939">MKKSRKIISIVIGIIACILMFLASYYYFIRDFEDTGNSLQTKINDQIRPSRNFQDALTIYGNNYFKRDSNGDESELLSLLESSADMAGYNLDAIGGSALEKSAGNLTGLGSLPASGAARENLNLALSYNDFFAFFYERFPDSAWIYYTGENQFVNMYPWVSSNEFSYTENLKNFAFYSQANPANDPLRQAIWTPVYLDQAGKGPMVTLSSPVYDQDTFMGVISIDLTTDWFSKMLDCSYEGYLIDDGNYVISTNQKADFVETVPQLSDLMKISDSGVTEIKQADNNVARIVKGHFIYKAVFDEAPWSLIIVEPVYLVIAKSLLATLPVFLICALLFVSYREIENRRKTEIEIRNISLTDPLTGLNNRRFLDAMMEKEMERADRYQLHLSIIISDLDHFKRVNDTWGHPIGDEVLIRTAQTIKRNLRKADLLVRLGGEEFMILLPETDVNGACEAAEKIRVAIEETVHPVAGQCTASFGVAERKMLESMNSLYKRVDEALYLAKEGGRNCVVSYEEKKKLPLAFVRVEWSHAWESGDDVIDNQHRQLLEIANRINYMSLGDVDYDQVEEQVNNLIEHIVDHFDYEEQLQKQVGFPDCKSHAKIHKELVVKALELKRSYQKGRLKSSEFFAFMLDDVINGHIIKDDVKFFPYLQDDRSSREALDGNED</sequence>
<dbReference type="RefSeq" id="WP_186840826.1">
    <property type="nucleotide sequence ID" value="NZ_WJBC01000001.1"/>
</dbReference>
<dbReference type="InterPro" id="IPR000160">
    <property type="entry name" value="GGDEF_dom"/>
</dbReference>
<accession>A0ABR6WRG7</accession>
<evidence type="ECO:0000313" key="6">
    <source>
        <dbReference type="EMBL" id="MBC3802904.1"/>
    </source>
</evidence>
<keyword evidence="7" id="KW-1185">Reference proteome</keyword>
<evidence type="ECO:0000256" key="4">
    <source>
        <dbReference type="SAM" id="Phobius"/>
    </source>
</evidence>
<feature type="domain" description="GGDEF" evidence="5">
    <location>
        <begin position="386"/>
        <end position="515"/>
    </location>
</feature>
<keyword evidence="4" id="KW-1133">Transmembrane helix</keyword>
<dbReference type="CDD" id="cd18773">
    <property type="entry name" value="PDC1_HK_sensor"/>
    <property type="match status" value="1"/>
</dbReference>
<dbReference type="Gene3D" id="1.20.120.50">
    <property type="entry name" value="Hemerythrin-like"/>
    <property type="match status" value="1"/>
</dbReference>
<proteinExistence type="inferred from homology"/>
<dbReference type="CDD" id="cd12107">
    <property type="entry name" value="Hemerythrin"/>
    <property type="match status" value="1"/>
</dbReference>
<evidence type="ECO:0000256" key="3">
    <source>
        <dbReference type="ARBA" id="ARBA00023004"/>
    </source>
</evidence>
<keyword evidence="3" id="KW-0408">Iron</keyword>
<dbReference type="Gene3D" id="3.30.70.270">
    <property type="match status" value="1"/>
</dbReference>
<dbReference type="Gene3D" id="3.30.450.20">
    <property type="entry name" value="PAS domain"/>
    <property type="match status" value="1"/>
</dbReference>
<dbReference type="InterPro" id="IPR043128">
    <property type="entry name" value="Rev_trsase/Diguanyl_cyclase"/>
</dbReference>
<dbReference type="Pfam" id="PF00990">
    <property type="entry name" value="GGDEF"/>
    <property type="match status" value="1"/>
</dbReference>
<keyword evidence="4" id="KW-0812">Transmembrane</keyword>
<dbReference type="SUPFAM" id="SSF47188">
    <property type="entry name" value="Hemerythrin-like"/>
    <property type="match status" value="1"/>
</dbReference>
<dbReference type="Pfam" id="PF22673">
    <property type="entry name" value="MCP-like_PDC_1"/>
    <property type="match status" value="1"/>
</dbReference>
<dbReference type="PROSITE" id="PS51257">
    <property type="entry name" value="PROKAR_LIPOPROTEIN"/>
    <property type="match status" value="1"/>
</dbReference>
<dbReference type="EMBL" id="WJBC01000001">
    <property type="protein sequence ID" value="MBC3802904.1"/>
    <property type="molecule type" value="Genomic_DNA"/>
</dbReference>
<dbReference type="SUPFAM" id="SSF55073">
    <property type="entry name" value="Nucleotide cyclase"/>
    <property type="match status" value="1"/>
</dbReference>
<dbReference type="SMART" id="SM00267">
    <property type="entry name" value="GGDEF"/>
    <property type="match status" value="1"/>
</dbReference>
<name>A0ABR6WRG7_9FIRM</name>